<name>A0A2G8R8A7_9RHOB</name>
<sequence length="172" mass="18822">MQPKNATWASSALPVKTPLTQSIHSKVDPTTEVETSVIHDAIVHTYEYVVPETISLPIWRAAYDQLNRLAELKDNWGGSGHKPARDSTLSDAELFLGHLEVELPDGPAPMIGLDEDGYVVLTWDDAHVVGSLSIFDDGTYEFYIEGRHGSLGVGSVDVDDLFIDGFIEILTA</sequence>
<evidence type="ECO:0000313" key="2">
    <source>
        <dbReference type="Proteomes" id="UP000231259"/>
    </source>
</evidence>
<dbReference type="EMBL" id="AWWI01000157">
    <property type="protein sequence ID" value="PIL17769.1"/>
    <property type="molecule type" value="Genomic_DNA"/>
</dbReference>
<organism evidence="1 2">
    <name type="scientific">Puniceibacterium antarcticum</name>
    <dbReference type="NCBI Taxonomy" id="1206336"/>
    <lineage>
        <taxon>Bacteria</taxon>
        <taxon>Pseudomonadati</taxon>
        <taxon>Pseudomonadota</taxon>
        <taxon>Alphaproteobacteria</taxon>
        <taxon>Rhodobacterales</taxon>
        <taxon>Paracoccaceae</taxon>
        <taxon>Puniceibacterium</taxon>
    </lineage>
</organism>
<protein>
    <submittedName>
        <fullName evidence="1">Uncharacterized protein</fullName>
    </submittedName>
</protein>
<evidence type="ECO:0000313" key="1">
    <source>
        <dbReference type="EMBL" id="PIL17769.1"/>
    </source>
</evidence>
<keyword evidence="2" id="KW-1185">Reference proteome</keyword>
<reference evidence="1 2" key="1">
    <citation type="submission" date="2013-09" db="EMBL/GenBank/DDBJ databases">
        <title>Genome sequencing of Phaeobacter antarcticus sp. nov. SM1211.</title>
        <authorList>
            <person name="Zhang X.-Y."/>
            <person name="Liu C."/>
            <person name="Chen X.-L."/>
            <person name="Xie B.-B."/>
            <person name="Qin Q.-L."/>
            <person name="Rong J.-C."/>
            <person name="Zhang Y.-Z."/>
        </authorList>
    </citation>
    <scope>NUCLEOTIDE SEQUENCE [LARGE SCALE GENOMIC DNA]</scope>
    <source>
        <strain evidence="1 2">SM1211</strain>
    </source>
</reference>
<dbReference type="Proteomes" id="UP000231259">
    <property type="component" value="Unassembled WGS sequence"/>
</dbReference>
<dbReference type="AlphaFoldDB" id="A0A2G8R8A7"/>
<accession>A0A2G8R8A7</accession>
<comment type="caution">
    <text evidence="1">The sequence shown here is derived from an EMBL/GenBank/DDBJ whole genome shotgun (WGS) entry which is preliminary data.</text>
</comment>
<gene>
    <name evidence="1" type="ORF">P775_23275</name>
</gene>
<proteinExistence type="predicted"/>